<accession>A0A6P3V933</accession>
<dbReference type="GO" id="GO:0016787">
    <property type="term" value="F:hydrolase activity"/>
    <property type="evidence" value="ECO:0007669"/>
    <property type="project" value="UniProtKB-KW"/>
</dbReference>
<dbReference type="InterPro" id="IPR023411">
    <property type="entry name" value="RNaseA_AS"/>
</dbReference>
<evidence type="ECO:0000256" key="2">
    <source>
        <dbReference type="ARBA" id="ARBA00004463"/>
    </source>
</evidence>
<dbReference type="Pfam" id="PF00074">
    <property type="entry name" value="RnaseA"/>
    <property type="match status" value="1"/>
</dbReference>
<keyword evidence="8 22" id="KW-0540">Nuclease</keyword>
<dbReference type="AlphaFoldDB" id="A0A6P3V933"/>
<keyword evidence="13" id="KW-1015">Disulfide bond</keyword>
<dbReference type="SUPFAM" id="SSF54076">
    <property type="entry name" value="RNase A-like"/>
    <property type="match status" value="1"/>
</dbReference>
<dbReference type="EC" id="4.6.1.18" evidence="5"/>
<dbReference type="Proteomes" id="UP000515203">
    <property type="component" value="Unplaced"/>
</dbReference>
<dbReference type="Gene3D" id="3.10.130.10">
    <property type="entry name" value="Ribonuclease A-like domain"/>
    <property type="match status" value="1"/>
</dbReference>
<evidence type="ECO:0000256" key="14">
    <source>
        <dbReference type="ARBA" id="ARBA00023180"/>
    </source>
</evidence>
<comment type="similarity">
    <text evidence="4 22">Belongs to the pancreatic ribonuclease family.</text>
</comment>
<dbReference type="GO" id="GO:0050830">
    <property type="term" value="P:defense response to Gram-positive bacterium"/>
    <property type="evidence" value="ECO:0007669"/>
    <property type="project" value="TreeGrafter"/>
</dbReference>
<evidence type="ECO:0000256" key="10">
    <source>
        <dbReference type="ARBA" id="ARBA00022759"/>
    </source>
</evidence>
<comment type="subunit">
    <text evidence="19">Interacts (via N-terminus) with bacterial lipopolysaccharide (LPS).</text>
</comment>
<dbReference type="InterPro" id="IPR036816">
    <property type="entry name" value="RNaseA-like_dom_sf"/>
</dbReference>
<feature type="signal peptide" evidence="22">
    <location>
        <begin position="1"/>
        <end position="24"/>
    </location>
</feature>
<protein>
    <recommendedName>
        <fullName evidence="20">Ribonuclease K6</fullName>
        <ecNumber evidence="5">4.6.1.18</ecNumber>
    </recommendedName>
</protein>
<keyword evidence="11 22" id="KW-0378">Hydrolase</keyword>
<evidence type="ECO:0000256" key="8">
    <source>
        <dbReference type="ARBA" id="ARBA00022722"/>
    </source>
</evidence>
<dbReference type="PANTHER" id="PTHR11437:SF4">
    <property type="entry name" value="RIBONUCLEASE K6"/>
    <property type="match status" value="1"/>
</dbReference>
<evidence type="ECO:0000256" key="7">
    <source>
        <dbReference type="ARBA" id="ARBA00022529"/>
    </source>
</evidence>
<evidence type="ECO:0000256" key="16">
    <source>
        <dbReference type="ARBA" id="ARBA00023239"/>
    </source>
</evidence>
<evidence type="ECO:0000256" key="20">
    <source>
        <dbReference type="ARBA" id="ARBA00039800"/>
    </source>
</evidence>
<evidence type="ECO:0000256" key="3">
    <source>
        <dbReference type="ARBA" id="ARBA00004613"/>
    </source>
</evidence>
<evidence type="ECO:0000256" key="9">
    <source>
        <dbReference type="ARBA" id="ARBA00022729"/>
    </source>
</evidence>
<keyword evidence="24" id="KW-1185">Reference proteome</keyword>
<comment type="function">
    <text evidence="21">Ribonuclease which shows a preference for the pyrimidines uridine and cytosine. Has potent antibacterial activity against a range of Gram-positive and Gram-negative bacteria, including P.aeruginosa, A.baumanii, M.luteus, S.aureus, E.faecalis, E.faecium, S.saprophyticus and E.coli. Causes loss of bacterial membrane integrity, and also promotes agglutination of Gram-negative bacteria. Probably contributes to urinary tract sterility. Bactericidal activity is independent of RNase activity.</text>
</comment>
<comment type="catalytic activity">
    <reaction evidence="18">
        <text>an [RNA] containing cytidine + H2O = an [RNA]-3'-cytidine-3'-phosphate + a 5'-hydroxy-ribonucleotide-3'-[RNA].</text>
        <dbReference type="EC" id="4.6.1.18"/>
    </reaction>
</comment>
<evidence type="ECO:0000256" key="21">
    <source>
        <dbReference type="ARBA" id="ARBA00045485"/>
    </source>
</evidence>
<sequence length="152" mass="17415">MVRVMTLPLLLLLGLWGLLCPLWAIPPGYTPFQWFEIQHIQPNPLPCDQAMIAVNNLIKRCKPRNTFLHDDLQNVTDVCTQDNTTCKNGQNNCHQSVSPVNMTDCMLLRKSQFPNCHYRDRPKFANFTVACDPPQQGDPQYPLVPVHFDQIV</sequence>
<name>A0A6P3V933_OCTDE</name>
<dbReference type="GO" id="GO:0003676">
    <property type="term" value="F:nucleic acid binding"/>
    <property type="evidence" value="ECO:0007669"/>
    <property type="project" value="InterPro"/>
</dbReference>
<dbReference type="PANTHER" id="PTHR11437">
    <property type="entry name" value="RIBONUCLEASE"/>
    <property type="match status" value="1"/>
</dbReference>
<evidence type="ECO:0000256" key="22">
    <source>
        <dbReference type="RuleBase" id="RU000651"/>
    </source>
</evidence>
<dbReference type="RefSeq" id="XP_012368829.1">
    <property type="nucleotide sequence ID" value="XM_012513375.2"/>
</dbReference>
<evidence type="ECO:0000256" key="18">
    <source>
        <dbReference type="ARBA" id="ARBA00034055"/>
    </source>
</evidence>
<keyword evidence="9 22" id="KW-0732">Signal</keyword>
<evidence type="ECO:0000256" key="13">
    <source>
        <dbReference type="ARBA" id="ARBA00023157"/>
    </source>
</evidence>
<dbReference type="InterPro" id="IPR001427">
    <property type="entry name" value="RNaseA"/>
</dbReference>
<evidence type="ECO:0000256" key="19">
    <source>
        <dbReference type="ARBA" id="ARBA00038824"/>
    </source>
</evidence>
<comment type="subcellular location">
    <subcellularLocation>
        <location evidence="2">Cytoplasmic granule</location>
    </subcellularLocation>
    <subcellularLocation>
        <location evidence="1">Lysosome</location>
    </subcellularLocation>
    <subcellularLocation>
        <location evidence="3">Secreted</location>
    </subcellularLocation>
</comment>
<evidence type="ECO:0000256" key="4">
    <source>
        <dbReference type="ARBA" id="ARBA00005600"/>
    </source>
</evidence>
<dbReference type="OrthoDB" id="9445034at2759"/>
<keyword evidence="12" id="KW-0044">Antibiotic</keyword>
<dbReference type="FunFam" id="3.10.130.10:FF:000001">
    <property type="entry name" value="Ribonuclease pancreatic"/>
    <property type="match status" value="1"/>
</dbReference>
<evidence type="ECO:0000256" key="17">
    <source>
        <dbReference type="ARBA" id="ARBA00034016"/>
    </source>
</evidence>
<feature type="domain" description="Ribonuclease A-domain" evidence="23">
    <location>
        <begin position="28"/>
        <end position="152"/>
    </location>
</feature>
<evidence type="ECO:0000259" key="23">
    <source>
        <dbReference type="SMART" id="SM00092"/>
    </source>
</evidence>
<evidence type="ECO:0000256" key="12">
    <source>
        <dbReference type="ARBA" id="ARBA00023022"/>
    </source>
</evidence>
<dbReference type="GO" id="GO:0004522">
    <property type="term" value="F:ribonuclease A activity"/>
    <property type="evidence" value="ECO:0007669"/>
    <property type="project" value="UniProtKB-EC"/>
</dbReference>
<dbReference type="InterPro" id="IPR023412">
    <property type="entry name" value="RNaseA_domain"/>
</dbReference>
<gene>
    <name evidence="25" type="primary">LOC101589288</name>
</gene>
<keyword evidence="6" id="KW-0964">Secreted</keyword>
<evidence type="ECO:0000313" key="24">
    <source>
        <dbReference type="Proteomes" id="UP000515203"/>
    </source>
</evidence>
<keyword evidence="16" id="KW-0456">Lyase</keyword>
<evidence type="ECO:0000256" key="11">
    <source>
        <dbReference type="ARBA" id="ARBA00022801"/>
    </source>
</evidence>
<feature type="chain" id="PRO_5028512604" description="Ribonuclease K6" evidence="22">
    <location>
        <begin position="25"/>
        <end position="152"/>
    </location>
</feature>
<evidence type="ECO:0000256" key="6">
    <source>
        <dbReference type="ARBA" id="ARBA00022525"/>
    </source>
</evidence>
<keyword evidence="10 22" id="KW-0255">Endonuclease</keyword>
<proteinExistence type="inferred from homology"/>
<dbReference type="SMART" id="SM00092">
    <property type="entry name" value="RNAse_Pc"/>
    <property type="match status" value="1"/>
</dbReference>
<evidence type="ECO:0000313" key="25">
    <source>
        <dbReference type="RefSeq" id="XP_012368829.1"/>
    </source>
</evidence>
<comment type="catalytic activity">
    <reaction evidence="17">
        <text>an [RNA] containing uridine + H2O = an [RNA]-3'-uridine-3'-phosphate + a 5'-hydroxy-ribonucleotide-3'-[RNA].</text>
        <dbReference type="EC" id="4.6.1.18"/>
    </reaction>
</comment>
<dbReference type="CDD" id="cd06265">
    <property type="entry name" value="RNase_A_canonical"/>
    <property type="match status" value="1"/>
</dbReference>
<dbReference type="InParanoid" id="A0A6P3V933"/>
<keyword evidence="15" id="KW-0458">Lysosome</keyword>
<keyword evidence="7" id="KW-0929">Antimicrobial</keyword>
<dbReference type="FunCoup" id="A0A6P3V933">
    <property type="interactions" value="51"/>
</dbReference>
<dbReference type="PRINTS" id="PR00794">
    <property type="entry name" value="RIBONUCLEASE"/>
</dbReference>
<evidence type="ECO:0000256" key="5">
    <source>
        <dbReference type="ARBA" id="ARBA00012569"/>
    </source>
</evidence>
<evidence type="ECO:0000256" key="1">
    <source>
        <dbReference type="ARBA" id="ARBA00004371"/>
    </source>
</evidence>
<dbReference type="GO" id="GO:0005576">
    <property type="term" value="C:extracellular region"/>
    <property type="evidence" value="ECO:0007669"/>
    <property type="project" value="UniProtKB-SubCell"/>
</dbReference>
<dbReference type="GO" id="GO:0005764">
    <property type="term" value="C:lysosome"/>
    <property type="evidence" value="ECO:0007669"/>
    <property type="project" value="UniProtKB-SubCell"/>
</dbReference>
<evidence type="ECO:0000256" key="15">
    <source>
        <dbReference type="ARBA" id="ARBA00023228"/>
    </source>
</evidence>
<keyword evidence="14" id="KW-0325">Glycoprotein</keyword>
<reference evidence="25" key="1">
    <citation type="submission" date="2025-08" db="UniProtKB">
        <authorList>
            <consortium name="RefSeq"/>
        </authorList>
    </citation>
    <scope>IDENTIFICATION</scope>
</reference>
<organism evidence="24 25">
    <name type="scientific">Octodon degus</name>
    <name type="common">Degu</name>
    <name type="synonym">Sciurus degus</name>
    <dbReference type="NCBI Taxonomy" id="10160"/>
    <lineage>
        <taxon>Eukaryota</taxon>
        <taxon>Metazoa</taxon>
        <taxon>Chordata</taxon>
        <taxon>Craniata</taxon>
        <taxon>Vertebrata</taxon>
        <taxon>Euteleostomi</taxon>
        <taxon>Mammalia</taxon>
        <taxon>Eutheria</taxon>
        <taxon>Euarchontoglires</taxon>
        <taxon>Glires</taxon>
        <taxon>Rodentia</taxon>
        <taxon>Hystricomorpha</taxon>
        <taxon>Octodontidae</taxon>
        <taxon>Octodon</taxon>
    </lineage>
</organism>
<dbReference type="GeneID" id="101589288"/>
<dbReference type="PROSITE" id="PS00127">
    <property type="entry name" value="RNASE_PANCREATIC"/>
    <property type="match status" value="1"/>
</dbReference>